<reference evidence="1" key="1">
    <citation type="submission" date="2023-03" db="EMBL/GenBank/DDBJ databases">
        <authorList>
            <person name="Steffen K."/>
            <person name="Cardenas P."/>
        </authorList>
    </citation>
    <scope>NUCLEOTIDE SEQUENCE</scope>
</reference>
<keyword evidence="2" id="KW-1185">Reference proteome</keyword>
<comment type="caution">
    <text evidence="1">The sequence shown here is derived from an EMBL/GenBank/DDBJ whole genome shotgun (WGS) entry which is preliminary data.</text>
</comment>
<dbReference type="EMBL" id="CASHTH010003387">
    <property type="protein sequence ID" value="CAI8044346.1"/>
    <property type="molecule type" value="Genomic_DNA"/>
</dbReference>
<dbReference type="AlphaFoldDB" id="A0AA35TCD5"/>
<sequence length="76" mass="9004">MLQELTISHNIQLYIVSTTRSHLFLSLLSLSFLLSPSLWCTNTPQGWLWLLFNHYHSVATTSYSKFWQFEGRNIER</sequence>
<accession>A0AA35TCD5</accession>
<name>A0AA35TCD5_GEOBA</name>
<evidence type="ECO:0000313" key="1">
    <source>
        <dbReference type="EMBL" id="CAI8044346.1"/>
    </source>
</evidence>
<proteinExistence type="predicted"/>
<evidence type="ECO:0000313" key="2">
    <source>
        <dbReference type="Proteomes" id="UP001174909"/>
    </source>
</evidence>
<gene>
    <name evidence="1" type="ORF">GBAR_LOCUS24601</name>
</gene>
<dbReference type="Proteomes" id="UP001174909">
    <property type="component" value="Unassembled WGS sequence"/>
</dbReference>
<organism evidence="1 2">
    <name type="scientific">Geodia barretti</name>
    <name type="common">Barrett's horny sponge</name>
    <dbReference type="NCBI Taxonomy" id="519541"/>
    <lineage>
        <taxon>Eukaryota</taxon>
        <taxon>Metazoa</taxon>
        <taxon>Porifera</taxon>
        <taxon>Demospongiae</taxon>
        <taxon>Heteroscleromorpha</taxon>
        <taxon>Tetractinellida</taxon>
        <taxon>Astrophorina</taxon>
        <taxon>Geodiidae</taxon>
        <taxon>Geodia</taxon>
    </lineage>
</organism>
<protein>
    <submittedName>
        <fullName evidence="1">Uncharacterized protein</fullName>
    </submittedName>
</protein>